<comment type="caution">
    <text evidence="2">The sequence shown here is derived from an EMBL/GenBank/DDBJ whole genome shotgun (WGS) entry which is preliminary data.</text>
</comment>
<accession>Q4RX54</accession>
<gene>
    <name evidence="2" type="ORF">GSTENG00027560001</name>
</gene>
<dbReference type="OrthoDB" id="9945889at2759"/>
<dbReference type="KEGG" id="tng:GSTEN00027560G001"/>
<keyword evidence="1" id="KW-0812">Transmembrane</keyword>
<sequence>MEGVLEAATALCTCKLAFSLVLLPRLPTSRSPVSFCCCCLLLFSDVALTAFLAFLCVSKSWPSELTLRRDVVALRFLLFQGRVYGAALLLTCPLVTLETLGRLRRARTEAGGPPDAGQRRSEGVGFLCCLSVWVVTALDVRWRWMLEEHRS</sequence>
<reference evidence="2" key="1">
    <citation type="journal article" date="2004" name="Nature">
        <title>Genome duplication in the teleost fish Tetraodon nigroviridis reveals the early vertebrate proto-karyotype.</title>
        <authorList>
            <person name="Jaillon O."/>
            <person name="Aury J.-M."/>
            <person name="Brunet F."/>
            <person name="Petit J.-L."/>
            <person name="Stange-Thomann N."/>
            <person name="Mauceli E."/>
            <person name="Bouneau L."/>
            <person name="Fischer C."/>
            <person name="Ozouf-Costaz C."/>
            <person name="Bernot A."/>
            <person name="Nicaud S."/>
            <person name="Jaffe D."/>
            <person name="Fisher S."/>
            <person name="Lutfalla G."/>
            <person name="Dossat C."/>
            <person name="Segurens B."/>
            <person name="Dasilva C."/>
            <person name="Salanoubat M."/>
            <person name="Levy M."/>
            <person name="Boudet N."/>
            <person name="Castellano S."/>
            <person name="Anthouard V."/>
            <person name="Jubin C."/>
            <person name="Castelli V."/>
            <person name="Katinka M."/>
            <person name="Vacherie B."/>
            <person name="Biemont C."/>
            <person name="Skalli Z."/>
            <person name="Cattolico L."/>
            <person name="Poulain J."/>
            <person name="De Berardinis V."/>
            <person name="Cruaud C."/>
            <person name="Duprat S."/>
            <person name="Brottier P."/>
            <person name="Coutanceau J.-P."/>
            <person name="Gouzy J."/>
            <person name="Parra G."/>
            <person name="Lardier G."/>
            <person name="Chapple C."/>
            <person name="McKernan K.J."/>
            <person name="McEwan P."/>
            <person name="Bosak S."/>
            <person name="Kellis M."/>
            <person name="Volff J.-N."/>
            <person name="Guigo R."/>
            <person name="Zody M.C."/>
            <person name="Mesirov J."/>
            <person name="Lindblad-Toh K."/>
            <person name="Birren B."/>
            <person name="Nusbaum C."/>
            <person name="Kahn D."/>
            <person name="Robinson-Rechavi M."/>
            <person name="Laudet V."/>
            <person name="Schachter V."/>
            <person name="Quetier F."/>
            <person name="Saurin W."/>
            <person name="Scarpelli C."/>
            <person name="Wincker P."/>
            <person name="Lander E.S."/>
            <person name="Weissenbach J."/>
            <person name="Roest Crollius H."/>
        </authorList>
    </citation>
    <scope>NUCLEOTIDE SEQUENCE [LARGE SCALE GENOMIC DNA]</scope>
</reference>
<keyword evidence="1" id="KW-1133">Transmembrane helix</keyword>
<dbReference type="AlphaFoldDB" id="Q4RX54"/>
<protein>
    <submittedName>
        <fullName evidence="2">(spotted green pufferfish) hypothetical protein</fullName>
    </submittedName>
</protein>
<feature type="transmembrane region" description="Helical" evidence="1">
    <location>
        <begin position="32"/>
        <end position="55"/>
    </location>
</feature>
<organism evidence="2">
    <name type="scientific">Tetraodon nigroviridis</name>
    <name type="common">Spotted green pufferfish</name>
    <name type="synonym">Chelonodon nigroviridis</name>
    <dbReference type="NCBI Taxonomy" id="99883"/>
    <lineage>
        <taxon>Eukaryota</taxon>
        <taxon>Metazoa</taxon>
        <taxon>Chordata</taxon>
        <taxon>Craniata</taxon>
        <taxon>Vertebrata</taxon>
        <taxon>Euteleostomi</taxon>
        <taxon>Actinopterygii</taxon>
        <taxon>Neopterygii</taxon>
        <taxon>Teleostei</taxon>
        <taxon>Neoteleostei</taxon>
        <taxon>Acanthomorphata</taxon>
        <taxon>Eupercaria</taxon>
        <taxon>Tetraodontiformes</taxon>
        <taxon>Tetradontoidea</taxon>
        <taxon>Tetraodontidae</taxon>
        <taxon>Tetraodon</taxon>
    </lineage>
</organism>
<keyword evidence="1" id="KW-0472">Membrane</keyword>
<name>Q4RX54_TETNG</name>
<evidence type="ECO:0000256" key="1">
    <source>
        <dbReference type="SAM" id="Phobius"/>
    </source>
</evidence>
<reference evidence="2" key="2">
    <citation type="submission" date="2004-02" db="EMBL/GenBank/DDBJ databases">
        <authorList>
            <consortium name="Genoscope"/>
            <consortium name="Whitehead Institute Centre for Genome Research"/>
        </authorList>
    </citation>
    <scope>NUCLEOTIDE SEQUENCE</scope>
</reference>
<dbReference type="EMBL" id="CAAE01014979">
    <property type="protein sequence ID" value="CAG07028.1"/>
    <property type="molecule type" value="Genomic_DNA"/>
</dbReference>
<proteinExistence type="predicted"/>
<evidence type="ECO:0000313" key="2">
    <source>
        <dbReference type="EMBL" id="CAG07028.1"/>
    </source>
</evidence>
<feature type="transmembrane region" description="Helical" evidence="1">
    <location>
        <begin position="76"/>
        <end position="97"/>
    </location>
</feature>